<reference evidence="1 2" key="2">
    <citation type="submission" date="2018-11" db="EMBL/GenBank/DDBJ databases">
        <authorList>
            <consortium name="Pathogen Informatics"/>
        </authorList>
    </citation>
    <scope>NUCLEOTIDE SEQUENCE [LARGE SCALE GENOMIC DNA]</scope>
    <source>
        <strain evidence="1 2">MHpl1</strain>
    </source>
</reference>
<dbReference type="Proteomes" id="UP000268014">
    <property type="component" value="Unassembled WGS sequence"/>
</dbReference>
<reference evidence="3" key="1">
    <citation type="submission" date="2017-02" db="UniProtKB">
        <authorList>
            <consortium name="WormBaseParasite"/>
        </authorList>
    </citation>
    <scope>IDENTIFICATION</scope>
</reference>
<keyword evidence="2" id="KW-1185">Reference proteome</keyword>
<evidence type="ECO:0000313" key="3">
    <source>
        <dbReference type="WBParaSite" id="HPLM_0000112201-mRNA-1"/>
    </source>
</evidence>
<dbReference type="AlphaFoldDB" id="A0A0N4VV05"/>
<dbReference type="WBParaSite" id="HPLM_0000112201-mRNA-1">
    <property type="protein sequence ID" value="HPLM_0000112201-mRNA-1"/>
    <property type="gene ID" value="HPLM_0000112201"/>
</dbReference>
<evidence type="ECO:0000313" key="2">
    <source>
        <dbReference type="Proteomes" id="UP000268014"/>
    </source>
</evidence>
<proteinExistence type="predicted"/>
<protein>
    <submittedName>
        <fullName evidence="1 3">Uncharacterized protein</fullName>
    </submittedName>
</protein>
<name>A0A0N4VV05_HAEPC</name>
<gene>
    <name evidence="1" type="ORF">HPLM_LOCUS1123</name>
</gene>
<evidence type="ECO:0000313" key="1">
    <source>
        <dbReference type="EMBL" id="VDO07997.1"/>
    </source>
</evidence>
<accession>A0A0N4VV05</accession>
<organism evidence="3">
    <name type="scientific">Haemonchus placei</name>
    <name type="common">Barber's pole worm</name>
    <dbReference type="NCBI Taxonomy" id="6290"/>
    <lineage>
        <taxon>Eukaryota</taxon>
        <taxon>Metazoa</taxon>
        <taxon>Ecdysozoa</taxon>
        <taxon>Nematoda</taxon>
        <taxon>Chromadorea</taxon>
        <taxon>Rhabditida</taxon>
        <taxon>Rhabditina</taxon>
        <taxon>Rhabditomorpha</taxon>
        <taxon>Strongyloidea</taxon>
        <taxon>Trichostrongylidae</taxon>
        <taxon>Haemonchus</taxon>
    </lineage>
</organism>
<sequence length="68" mass="7566">MTHTNMHEYTCEETAYAIDTSAVACSKKQSFSSLNFVVLPAMPSRLGQFDDAVIDIPCLHVPMQAFVR</sequence>
<dbReference type="EMBL" id="UZAF01001312">
    <property type="protein sequence ID" value="VDO07997.1"/>
    <property type="molecule type" value="Genomic_DNA"/>
</dbReference>
<dbReference type="OrthoDB" id="5872322at2759"/>